<keyword evidence="4 12" id="KW-0256">Endoplasmic reticulum</keyword>
<comment type="subcellular location">
    <subcellularLocation>
        <location evidence="12">Endoplasmic reticulum membrane</location>
        <topology evidence="12">Single-pass membrane protein</topology>
    </subcellularLocation>
</comment>
<dbReference type="SUPFAM" id="SSF51735">
    <property type="entry name" value="NAD(P)-binding Rossmann-fold domains"/>
    <property type="match status" value="1"/>
</dbReference>
<evidence type="ECO:0000256" key="5">
    <source>
        <dbReference type="ARBA" id="ARBA00022832"/>
    </source>
</evidence>
<dbReference type="InterPro" id="IPR027533">
    <property type="entry name" value="3_ketoreductase_fungal"/>
</dbReference>
<evidence type="ECO:0000256" key="10">
    <source>
        <dbReference type="ARBA" id="ARBA00023136"/>
    </source>
</evidence>
<keyword evidence="5 12" id="KW-0276">Fatty acid metabolism</keyword>
<evidence type="ECO:0000256" key="12">
    <source>
        <dbReference type="HAMAP-Rule" id="MF_03107"/>
    </source>
</evidence>
<dbReference type="PRINTS" id="PR00081">
    <property type="entry name" value="GDHRDH"/>
</dbReference>
<keyword evidence="10 12" id="KW-0472">Membrane</keyword>
<feature type="active site" description="Proton acceptor" evidence="12">
    <location>
        <position position="210"/>
    </location>
</feature>
<dbReference type="GO" id="GO:0005789">
    <property type="term" value="C:endoplasmic reticulum membrane"/>
    <property type="evidence" value="ECO:0007669"/>
    <property type="project" value="UniProtKB-SubCell"/>
</dbReference>
<dbReference type="InterPro" id="IPR036291">
    <property type="entry name" value="NAD(P)-bd_dom_sf"/>
</dbReference>
<keyword evidence="2 12" id="KW-0444">Lipid biosynthesis</keyword>
<keyword evidence="8 12" id="KW-0560">Oxidoreductase</keyword>
<comment type="caution">
    <text evidence="13">The sequence shown here is derived from an EMBL/GenBank/DDBJ whole genome shotgun (WGS) entry which is preliminary data.</text>
</comment>
<dbReference type="Gene3D" id="3.40.50.720">
    <property type="entry name" value="NAD(P)-binding Rossmann-like Domain"/>
    <property type="match status" value="1"/>
</dbReference>
<dbReference type="HAMAP" id="MF_03107">
    <property type="entry name" value="3_ketoreductase"/>
    <property type="match status" value="1"/>
</dbReference>
<sequence length="334" mass="36209">MDFNALLSKVPNGLLVGLAAIGLFATSSKIISYTRLLLSLFVLGGKNLRSYGKKGTWAVITGASDGIGKEYAIQLAQKGFNLVLVSRTESKLQNLAQEIEQKYAGAQIKCKILVMDFSKNNDEDYAKLKALIDRLDVGILVNNVGQSHSIPVPFVLTPKDEIRDIIAINCTATLKVTQIVAPGMVQRKRGLILTMGSMGGWMPTPLLATYSGSKAFLQHWSTALAGELKGSGVDVELVLSYLVTTAMSKVRRASSMVPSPRAFVKTTLAKIGRSGGAQNFSYTSTPFWSHALMQWWVENTVGIGGTIGLGVNKSMHESIRKRALKKAERESKKS</sequence>
<dbReference type="Proteomes" id="UP000824998">
    <property type="component" value="Unassembled WGS sequence"/>
</dbReference>
<keyword evidence="6 12" id="KW-0521">NADP</keyword>
<evidence type="ECO:0000256" key="4">
    <source>
        <dbReference type="ARBA" id="ARBA00022824"/>
    </source>
</evidence>
<dbReference type="InterPro" id="IPR002347">
    <property type="entry name" value="SDR_fam"/>
</dbReference>
<dbReference type="EMBL" id="MU251363">
    <property type="protein sequence ID" value="KAG9238936.1"/>
    <property type="molecule type" value="Genomic_DNA"/>
</dbReference>
<evidence type="ECO:0000256" key="2">
    <source>
        <dbReference type="ARBA" id="ARBA00022516"/>
    </source>
</evidence>
<evidence type="ECO:0000256" key="3">
    <source>
        <dbReference type="ARBA" id="ARBA00022692"/>
    </source>
</evidence>
<evidence type="ECO:0000256" key="8">
    <source>
        <dbReference type="ARBA" id="ARBA00023002"/>
    </source>
</evidence>
<dbReference type="PANTHER" id="PTHR43086:SF2">
    <property type="entry name" value="HYDROXYSTEROID DEHYDROGENASE-LIKE PROTEIN 1"/>
    <property type="match status" value="1"/>
</dbReference>
<feature type="binding site" evidence="12">
    <location>
        <position position="197"/>
    </location>
    <ligand>
        <name>substrate</name>
    </ligand>
</feature>
<dbReference type="Pfam" id="PF00106">
    <property type="entry name" value="adh_short"/>
    <property type="match status" value="1"/>
</dbReference>
<comment type="pathway">
    <text evidence="1">Lipid metabolism; fatty acid biosynthesis.</text>
</comment>
<dbReference type="InterPro" id="IPR020904">
    <property type="entry name" value="Sc_DH/Rdtase_CS"/>
</dbReference>
<evidence type="ECO:0000256" key="6">
    <source>
        <dbReference type="ARBA" id="ARBA00022857"/>
    </source>
</evidence>
<protein>
    <recommendedName>
        <fullName evidence="12">Very-long-chain 3-oxoacyl-CoA reductase</fullName>
        <ecNumber evidence="12">1.1.1.330</ecNumber>
    </recommendedName>
    <alternativeName>
        <fullName evidence="12">3-ketoacyl-CoA reductase</fullName>
        <shortName evidence="12">3-ketoreductase</shortName>
        <shortName evidence="12">KAR</shortName>
    </alternativeName>
    <alternativeName>
        <fullName evidence="12">Microsomal beta-keto-reductase</fullName>
    </alternativeName>
</protein>
<dbReference type="EC" id="1.1.1.330" evidence="12"/>
<proteinExistence type="inferred from homology"/>
<keyword evidence="11 12" id="KW-0275">Fatty acid biosynthesis</keyword>
<comment type="catalytic activity">
    <reaction evidence="12">
        <text>a very-long-chain (3R)-3-hydroxyacyl-CoA + NADP(+) = a very-long-chain 3-oxoacyl-CoA + NADPH + H(+)</text>
        <dbReference type="Rhea" id="RHEA:48680"/>
        <dbReference type="ChEBI" id="CHEBI:15378"/>
        <dbReference type="ChEBI" id="CHEBI:57783"/>
        <dbReference type="ChEBI" id="CHEBI:58349"/>
        <dbReference type="ChEBI" id="CHEBI:85440"/>
        <dbReference type="ChEBI" id="CHEBI:90725"/>
        <dbReference type="EC" id="1.1.1.330"/>
    </reaction>
</comment>
<comment type="function">
    <text evidence="12">Component of the microsomal membrane bound fatty acid elongation system, which produces the 26-carbon very long-chain fatty acids (VLCFA) from palmitate. Catalyzes the reduction of the 3-ketoacyl-CoA intermediate that is formed in each cycle of fatty acid elongation. VLCFAs serve as precursors for ceramide and sphingolipids.</text>
</comment>
<keyword evidence="14" id="KW-1185">Reference proteome</keyword>
<dbReference type="GO" id="GO:0030148">
    <property type="term" value="P:sphingolipid biosynthetic process"/>
    <property type="evidence" value="ECO:0007669"/>
    <property type="project" value="UniProtKB-ARBA"/>
</dbReference>
<dbReference type="GO" id="GO:0045703">
    <property type="term" value="F:ketoreductase activity"/>
    <property type="evidence" value="ECO:0007669"/>
    <property type="project" value="UniProtKB-UniRule"/>
</dbReference>
<evidence type="ECO:0000256" key="7">
    <source>
        <dbReference type="ARBA" id="ARBA00022989"/>
    </source>
</evidence>
<evidence type="ECO:0000256" key="1">
    <source>
        <dbReference type="ARBA" id="ARBA00005194"/>
    </source>
</evidence>
<dbReference type="AlphaFoldDB" id="A0A9P8CB84"/>
<dbReference type="PANTHER" id="PTHR43086">
    <property type="entry name" value="VERY-LONG-CHAIN 3-OXOOACYL-COA REDUCTASE"/>
    <property type="match status" value="1"/>
</dbReference>
<dbReference type="PIRSF" id="PIRSF000126">
    <property type="entry name" value="11-beta-HSD1"/>
    <property type="match status" value="1"/>
</dbReference>
<evidence type="ECO:0000256" key="9">
    <source>
        <dbReference type="ARBA" id="ARBA00023098"/>
    </source>
</evidence>
<keyword evidence="7 12" id="KW-1133">Transmembrane helix</keyword>
<gene>
    <name evidence="13" type="ORF">BJ875DRAFT_274490</name>
</gene>
<dbReference type="FunFam" id="3.40.50.720:FF:000317">
    <property type="entry name" value="Very-long-chain 3-oxoacyl-CoA reductase"/>
    <property type="match status" value="1"/>
</dbReference>
<dbReference type="GO" id="GO:0030497">
    <property type="term" value="P:fatty acid elongation"/>
    <property type="evidence" value="ECO:0007669"/>
    <property type="project" value="UniProtKB-UniRule"/>
</dbReference>
<evidence type="ECO:0000313" key="13">
    <source>
        <dbReference type="EMBL" id="KAG9238936.1"/>
    </source>
</evidence>
<keyword evidence="3 12" id="KW-0812">Transmembrane</keyword>
<dbReference type="OrthoDB" id="5545019at2759"/>
<name>A0A9P8CB84_9HELO</name>
<dbReference type="PROSITE" id="PS00061">
    <property type="entry name" value="ADH_SHORT"/>
    <property type="match status" value="1"/>
</dbReference>
<dbReference type="GO" id="GO:0141040">
    <property type="term" value="F:very-long-chain 3-oxoacyl-CoA reductase activity"/>
    <property type="evidence" value="ECO:0007669"/>
    <property type="project" value="UniProtKB-EC"/>
</dbReference>
<accession>A0A9P8CB84</accession>
<evidence type="ECO:0000256" key="11">
    <source>
        <dbReference type="ARBA" id="ARBA00023160"/>
    </source>
</evidence>
<evidence type="ECO:0000313" key="14">
    <source>
        <dbReference type="Proteomes" id="UP000824998"/>
    </source>
</evidence>
<dbReference type="CDD" id="cd05356">
    <property type="entry name" value="17beta-HSD1_like_SDR_c"/>
    <property type="match status" value="1"/>
</dbReference>
<reference evidence="13" key="1">
    <citation type="journal article" date="2021" name="IMA Fungus">
        <title>Genomic characterization of three marine fungi, including Emericellopsis atlantica sp. nov. with signatures of a generalist lifestyle and marine biomass degradation.</title>
        <authorList>
            <person name="Hagestad O.C."/>
            <person name="Hou L."/>
            <person name="Andersen J.H."/>
            <person name="Hansen E.H."/>
            <person name="Altermark B."/>
            <person name="Li C."/>
            <person name="Kuhnert E."/>
            <person name="Cox R.J."/>
            <person name="Crous P.W."/>
            <person name="Spatafora J.W."/>
            <person name="Lail K."/>
            <person name="Amirebrahimi M."/>
            <person name="Lipzen A."/>
            <person name="Pangilinan J."/>
            <person name="Andreopoulos W."/>
            <person name="Hayes R.D."/>
            <person name="Ng V."/>
            <person name="Grigoriev I.V."/>
            <person name="Jackson S.A."/>
            <person name="Sutton T.D.S."/>
            <person name="Dobson A.D.W."/>
            <person name="Rama T."/>
        </authorList>
    </citation>
    <scope>NUCLEOTIDE SEQUENCE</scope>
    <source>
        <strain evidence="13">TRa018bII</strain>
    </source>
</reference>
<keyword evidence="9 12" id="KW-0443">Lipid metabolism</keyword>
<comment type="similarity">
    <text evidence="12">Belongs to the short-chain dehydrogenases/reductases (SDR) family.</text>
</comment>
<organism evidence="13 14">
    <name type="scientific">Amylocarpus encephaloides</name>
    <dbReference type="NCBI Taxonomy" id="45428"/>
    <lineage>
        <taxon>Eukaryota</taxon>
        <taxon>Fungi</taxon>
        <taxon>Dikarya</taxon>
        <taxon>Ascomycota</taxon>
        <taxon>Pezizomycotina</taxon>
        <taxon>Leotiomycetes</taxon>
        <taxon>Helotiales</taxon>
        <taxon>Helotiales incertae sedis</taxon>
        <taxon>Amylocarpus</taxon>
    </lineage>
</organism>